<evidence type="ECO:0008006" key="3">
    <source>
        <dbReference type="Google" id="ProtNLM"/>
    </source>
</evidence>
<protein>
    <recommendedName>
        <fullName evidence="3">3-hydroxyacyl-CoA dehydrogenase NAD binding domain-containing protein</fullName>
    </recommendedName>
</protein>
<dbReference type="Proteomes" id="UP001595904">
    <property type="component" value="Unassembled WGS sequence"/>
</dbReference>
<dbReference type="RefSeq" id="WP_380605992.1">
    <property type="nucleotide sequence ID" value="NZ_JBHSDU010000015.1"/>
</dbReference>
<gene>
    <name evidence="1" type="ORF">ACFPN2_36605</name>
</gene>
<organism evidence="1 2">
    <name type="scientific">Steroidobacter flavus</name>
    <dbReference type="NCBI Taxonomy" id="1842136"/>
    <lineage>
        <taxon>Bacteria</taxon>
        <taxon>Pseudomonadati</taxon>
        <taxon>Pseudomonadota</taxon>
        <taxon>Gammaproteobacteria</taxon>
        <taxon>Steroidobacterales</taxon>
        <taxon>Steroidobacteraceae</taxon>
        <taxon>Steroidobacter</taxon>
    </lineage>
</organism>
<proteinExistence type="predicted"/>
<name>A0ABV8T3T9_9GAMM</name>
<sequence length="75" mass="7679">MVLKAAFVFVAGGLMGSGIVALTRSDDAAKSAESAVPAGALIAAELHHETNQPGYVQARFAAQRPFAALGPVTRQ</sequence>
<accession>A0ABV8T3T9</accession>
<reference evidence="2" key="1">
    <citation type="journal article" date="2019" name="Int. J. Syst. Evol. Microbiol.">
        <title>The Global Catalogue of Microorganisms (GCM) 10K type strain sequencing project: providing services to taxonomists for standard genome sequencing and annotation.</title>
        <authorList>
            <consortium name="The Broad Institute Genomics Platform"/>
            <consortium name="The Broad Institute Genome Sequencing Center for Infectious Disease"/>
            <person name="Wu L."/>
            <person name="Ma J."/>
        </authorList>
    </citation>
    <scope>NUCLEOTIDE SEQUENCE [LARGE SCALE GENOMIC DNA]</scope>
    <source>
        <strain evidence="2">CGMCC 1.10759</strain>
    </source>
</reference>
<evidence type="ECO:0000313" key="2">
    <source>
        <dbReference type="Proteomes" id="UP001595904"/>
    </source>
</evidence>
<dbReference type="EMBL" id="JBHSDU010000015">
    <property type="protein sequence ID" value="MFC4314646.1"/>
    <property type="molecule type" value="Genomic_DNA"/>
</dbReference>
<keyword evidence="2" id="KW-1185">Reference proteome</keyword>
<comment type="caution">
    <text evidence="1">The sequence shown here is derived from an EMBL/GenBank/DDBJ whole genome shotgun (WGS) entry which is preliminary data.</text>
</comment>
<evidence type="ECO:0000313" key="1">
    <source>
        <dbReference type="EMBL" id="MFC4314646.1"/>
    </source>
</evidence>